<reference evidence="13 14" key="1">
    <citation type="submission" date="2016-07" db="EMBL/GenBank/DDBJ databases">
        <title>Pervasive Adenine N6-methylation of Active Genes in Fungi.</title>
        <authorList>
            <consortium name="DOE Joint Genome Institute"/>
            <person name="Mondo S.J."/>
            <person name="Dannebaum R.O."/>
            <person name="Kuo R.C."/>
            <person name="Labutti K."/>
            <person name="Haridas S."/>
            <person name="Kuo A."/>
            <person name="Salamov A."/>
            <person name="Ahrendt S.R."/>
            <person name="Lipzen A."/>
            <person name="Sullivan W."/>
            <person name="Andreopoulos W.B."/>
            <person name="Clum A."/>
            <person name="Lindquist E."/>
            <person name="Daum C."/>
            <person name="Ramamoorthy G.K."/>
            <person name="Gryganskyi A."/>
            <person name="Culley D."/>
            <person name="Magnuson J.K."/>
            <person name="James T.Y."/>
            <person name="O'Malley M.A."/>
            <person name="Stajich J.E."/>
            <person name="Spatafora J.W."/>
            <person name="Visel A."/>
            <person name="Grigoriev I.V."/>
        </authorList>
    </citation>
    <scope>NUCLEOTIDE SEQUENCE [LARGE SCALE GENOMIC DNA]</scope>
    <source>
        <strain evidence="13 14">NRRL 2496</strain>
    </source>
</reference>
<keyword evidence="5" id="KW-0677">Repeat</keyword>
<evidence type="ECO:0000256" key="2">
    <source>
        <dbReference type="ARBA" id="ARBA00009262"/>
    </source>
</evidence>
<evidence type="ECO:0000256" key="1">
    <source>
        <dbReference type="ARBA" id="ARBA00004496"/>
    </source>
</evidence>
<feature type="compositionally biased region" description="Basic and acidic residues" evidence="11">
    <location>
        <begin position="394"/>
        <end position="404"/>
    </location>
</feature>
<evidence type="ECO:0000313" key="13">
    <source>
        <dbReference type="EMBL" id="ORY96273.1"/>
    </source>
</evidence>
<evidence type="ECO:0000256" key="6">
    <source>
        <dbReference type="ARBA" id="ARBA00022759"/>
    </source>
</evidence>
<feature type="region of interest" description="Disordered" evidence="11">
    <location>
        <begin position="394"/>
        <end position="422"/>
    </location>
</feature>
<dbReference type="GO" id="GO:0036503">
    <property type="term" value="P:ERAD pathway"/>
    <property type="evidence" value="ECO:0007669"/>
    <property type="project" value="TreeGrafter"/>
</dbReference>
<dbReference type="STRING" id="13706.A0A1X2HBV5"/>
<evidence type="ECO:0000256" key="10">
    <source>
        <dbReference type="PROSITE-ProRule" id="PRU01389"/>
    </source>
</evidence>
<organism evidence="13 14">
    <name type="scientific">Syncephalastrum racemosum</name>
    <name type="common">Filamentous fungus</name>
    <dbReference type="NCBI Taxonomy" id="13706"/>
    <lineage>
        <taxon>Eukaryota</taxon>
        <taxon>Fungi</taxon>
        <taxon>Fungi incertae sedis</taxon>
        <taxon>Mucoromycota</taxon>
        <taxon>Mucoromycotina</taxon>
        <taxon>Mucoromycetes</taxon>
        <taxon>Mucorales</taxon>
        <taxon>Syncephalastraceae</taxon>
        <taxon>Syncephalastrum</taxon>
    </lineage>
</organism>
<dbReference type="PANTHER" id="PTHR16036:SF2">
    <property type="entry name" value="TRNA ENDONUCLEASE ANKZF1"/>
    <property type="match status" value="1"/>
</dbReference>
<feature type="active site" evidence="10">
    <location>
        <position position="274"/>
    </location>
</feature>
<accession>A0A1X2HBV5</accession>
<dbReference type="InterPro" id="IPR041175">
    <property type="entry name" value="VLRF1/Vms1"/>
</dbReference>
<feature type="compositionally biased region" description="Acidic residues" evidence="11">
    <location>
        <begin position="136"/>
        <end position="150"/>
    </location>
</feature>
<gene>
    <name evidence="13" type="ORF">BCR43DRAFT_563626</name>
</gene>
<evidence type="ECO:0000256" key="9">
    <source>
        <dbReference type="ARBA" id="ARBA00023054"/>
    </source>
</evidence>
<dbReference type="FunCoup" id="A0A1X2HBV5">
    <property type="interactions" value="36"/>
</dbReference>
<comment type="domain">
    <text evidence="10">The VLRF1 domain mediates binding to the 60S ribosomal subunit.</text>
</comment>
<feature type="region of interest" description="Disordered" evidence="11">
    <location>
        <begin position="544"/>
        <end position="654"/>
    </location>
</feature>
<keyword evidence="7 10" id="KW-0378">Hydrolase</keyword>
<feature type="compositionally biased region" description="Polar residues" evidence="11">
    <location>
        <begin position="605"/>
        <end position="626"/>
    </location>
</feature>
<dbReference type="PANTHER" id="PTHR16036">
    <property type="entry name" value="ANKYRIN REPEAT AND ZINC FINGER DOMAIN-CONTAINING PROTEIN 1"/>
    <property type="match status" value="1"/>
</dbReference>
<dbReference type="Gene3D" id="1.25.40.20">
    <property type="entry name" value="Ankyrin repeat-containing domain"/>
    <property type="match status" value="1"/>
</dbReference>
<dbReference type="OMA" id="GPHIFMC"/>
<dbReference type="GO" id="GO:0005737">
    <property type="term" value="C:cytoplasm"/>
    <property type="evidence" value="ECO:0007669"/>
    <property type="project" value="UniProtKB-SubCell"/>
</dbReference>
<evidence type="ECO:0000313" key="14">
    <source>
        <dbReference type="Proteomes" id="UP000242180"/>
    </source>
</evidence>
<dbReference type="SUPFAM" id="SSF48403">
    <property type="entry name" value="Ankyrin repeat"/>
    <property type="match status" value="1"/>
</dbReference>
<dbReference type="Pfam" id="PF18826">
    <property type="entry name" value="bVLRF1"/>
    <property type="match status" value="1"/>
</dbReference>
<evidence type="ECO:0000256" key="7">
    <source>
        <dbReference type="ARBA" id="ARBA00022801"/>
    </source>
</evidence>
<feature type="region of interest" description="Disordered" evidence="11">
    <location>
        <begin position="264"/>
        <end position="287"/>
    </location>
</feature>
<dbReference type="PROSITE" id="PS52044">
    <property type="entry name" value="VLRF1"/>
    <property type="match status" value="1"/>
</dbReference>
<feature type="region of interest" description="Disordered" evidence="11">
    <location>
        <begin position="128"/>
        <end position="151"/>
    </location>
</feature>
<dbReference type="AlphaFoldDB" id="A0A1X2HBV5"/>
<dbReference type="GO" id="GO:0004519">
    <property type="term" value="F:endonuclease activity"/>
    <property type="evidence" value="ECO:0007669"/>
    <property type="project" value="UniProtKB-KW"/>
</dbReference>
<keyword evidence="9" id="KW-0175">Coiled coil</keyword>
<dbReference type="InterPro" id="IPR036770">
    <property type="entry name" value="Ankyrin_rpt-contain_sf"/>
</dbReference>
<dbReference type="Proteomes" id="UP000242180">
    <property type="component" value="Unassembled WGS sequence"/>
</dbReference>
<comment type="caution">
    <text evidence="13">The sequence shown here is derived from an EMBL/GenBank/DDBJ whole genome shotgun (WGS) entry which is preliminary data.</text>
</comment>
<evidence type="ECO:0000259" key="12">
    <source>
        <dbReference type="PROSITE" id="PS52044"/>
    </source>
</evidence>
<proteinExistence type="inferred from homology"/>
<keyword evidence="6 10" id="KW-0255">Endonuclease</keyword>
<feature type="compositionally biased region" description="Basic and acidic residues" evidence="11">
    <location>
        <begin position="631"/>
        <end position="654"/>
    </location>
</feature>
<dbReference type="InParanoid" id="A0A1X2HBV5"/>
<evidence type="ECO:0000256" key="4">
    <source>
        <dbReference type="ARBA" id="ARBA00022722"/>
    </source>
</evidence>
<dbReference type="InterPro" id="IPR047139">
    <property type="entry name" value="ANKZ1/VMS1"/>
</dbReference>
<keyword evidence="3 10" id="KW-0963">Cytoplasm</keyword>
<evidence type="ECO:0000256" key="5">
    <source>
        <dbReference type="ARBA" id="ARBA00022737"/>
    </source>
</evidence>
<feature type="compositionally biased region" description="Basic and acidic residues" evidence="11">
    <location>
        <begin position="411"/>
        <end position="422"/>
    </location>
</feature>
<dbReference type="OrthoDB" id="429841at2759"/>
<dbReference type="GO" id="GO:0016787">
    <property type="term" value="F:hydrolase activity"/>
    <property type="evidence" value="ECO:0007669"/>
    <property type="project" value="UniProtKB-KW"/>
</dbReference>
<comment type="subcellular location">
    <subcellularLocation>
        <location evidence="1">Cytoplasm</location>
    </subcellularLocation>
</comment>
<dbReference type="EMBL" id="MCGN01000005">
    <property type="protein sequence ID" value="ORY96273.1"/>
    <property type="molecule type" value="Genomic_DNA"/>
</dbReference>
<keyword evidence="14" id="KW-1185">Reference proteome</keyword>
<evidence type="ECO:0000256" key="3">
    <source>
        <dbReference type="ARBA" id="ARBA00022490"/>
    </source>
</evidence>
<evidence type="ECO:0000256" key="11">
    <source>
        <dbReference type="SAM" id="MobiDB-lite"/>
    </source>
</evidence>
<feature type="domain" description="VLRF1" evidence="12">
    <location>
        <begin position="217"/>
        <end position="373"/>
    </location>
</feature>
<evidence type="ECO:0000256" key="8">
    <source>
        <dbReference type="ARBA" id="ARBA00023043"/>
    </source>
</evidence>
<feature type="compositionally biased region" description="Basic and acidic residues" evidence="11">
    <location>
        <begin position="545"/>
        <end position="600"/>
    </location>
</feature>
<name>A0A1X2HBV5_SYNRA</name>
<keyword evidence="4 10" id="KW-0540">Nuclease</keyword>
<sequence length="654" mass="74764">MAQYTVESLKQEPLCALHMPDDLINLLEPVNEHSSEEQVTSFPQLTKDQLENLQTRLEQQRARDLGDEDSASNLTCRTCHTQFDASDREGHRKHFATDWHRYNIKRKLDLNQAPVTLQEFEALLENLSESLSGSESESEETATAPDEDDVSNLIDKQLDLNDSEPSEQKPILTALQKKYSALVWYGVPSISKSLQIGVYGHLAPNRDALSDLQRPRANRLWSIIMIGGGHFAAGVIDVKQSARNPLDMSGKAVKMIAHKTFHRYTTRRKQGGAQSANDNAKGAANSAGAQIRRYNELKLQQEVREVLGQWKQHLIDSEFIFVHAPSNNRKVLFNYEDAVLNPRDNSRIKSVPFPTRRPTLNEIRRVFIELVSAKVIEIDYAAVESARQKALEKEAKARQQLEKSRMKKMTAHTESDHPPEISPELEKLLTLTKQGKEQLLLGHIRKHESTLLPSVRGTLSDVMVDDARRQPTLLHIASSLGHAQVVDMLIRDLDADPTIANDLNKTAYDVAKGKEVRTVFRRCMCDLPDRWAWRDAAHVPTPMTREAELEQIEKDRQRQAREEERRLKIENERRAREEARLAKEESERQQRKQEQRDKQRASAPLKSTTRTLGGSRATSTEMSMASMTPEARMRLEREMRARAAEERMRRLQQQ</sequence>
<protein>
    <recommendedName>
        <fullName evidence="12">VLRF1 domain-containing protein</fullName>
    </recommendedName>
</protein>
<keyword evidence="8" id="KW-0040">ANK repeat</keyword>
<comment type="similarity">
    <text evidence="2 10">Belongs to the ANKZF1/VMS1 family.</text>
</comment>